<comment type="caution">
    <text evidence="5">The sequence shown here is derived from an EMBL/GenBank/DDBJ whole genome shotgun (WGS) entry which is preliminary data.</text>
</comment>
<dbReference type="Gene3D" id="3.50.50.60">
    <property type="entry name" value="FAD/NAD(P)-binding domain"/>
    <property type="match status" value="2"/>
</dbReference>
<comment type="similarity">
    <text evidence="1">Belongs to the FAD-binding monooxygenase family.</text>
</comment>
<dbReference type="InterPro" id="IPR051209">
    <property type="entry name" value="FAD-bind_Monooxygenase_sf"/>
</dbReference>
<keyword evidence="5" id="KW-0503">Monooxygenase</keyword>
<keyword evidence="2" id="KW-0285">Flavoprotein</keyword>
<evidence type="ECO:0000256" key="3">
    <source>
        <dbReference type="ARBA" id="ARBA00022827"/>
    </source>
</evidence>
<dbReference type="GO" id="GO:0050660">
    <property type="term" value="F:flavin adenine dinucleotide binding"/>
    <property type="evidence" value="ECO:0007669"/>
    <property type="project" value="InterPro"/>
</dbReference>
<proteinExistence type="inferred from homology"/>
<sequence length="499" mass="56457">MGNNERRPSIAIVGSGFSGLGLAVRLKRAGFTDLTIFEKAAGVGGVWRDNTYPGAACDAPSHLYSYSFRPNPDWSRRFAEQPEILGYLQDCASDFGLEPHLRYRTEIVSARYDPAARHWVLTARDGERTTADVLVAACGQLSRPAVPQIPGLEHFTGTVFHSARWDHDCDFRDRDVAVVGTGASAIQFVPHVAGRARSLTVFQRQAHWLGPKPDREYSRLRKLANRRFPLLQRLPRLGVFLCFEALLNPMLISPYGRRLLGWPIRRWCHHHRREIRDPALRAALEPRYELGCNRILASSDYFETLNRGNTHVVTQPITRIEARAVRTADGGLHRADTIILATGFRSHDFVAPMRVEGLDGADLTTTWQRRPRAYLGLTVPRFPNFFLMYGPNTNVGSGSIVHMLESQMNYIVDAVEQVARTGYLEVRAEVFDRFQDTLHRRLSTTVWNTGGCHSWYVTEADGRPLNTNNWSGSMYAYRRRTRRLALAEYHTTPAAAGER</sequence>
<evidence type="ECO:0000256" key="1">
    <source>
        <dbReference type="ARBA" id="ARBA00010139"/>
    </source>
</evidence>
<evidence type="ECO:0000256" key="4">
    <source>
        <dbReference type="ARBA" id="ARBA00023002"/>
    </source>
</evidence>
<dbReference type="PRINTS" id="PR00469">
    <property type="entry name" value="PNDRDTASEII"/>
</dbReference>
<dbReference type="EC" id="1.14.13.-" evidence="5"/>
<protein>
    <submittedName>
        <fullName evidence="5">Baeyer-Villiger monooxygenase</fullName>
        <ecNumber evidence="5">1.14.13.-</ecNumber>
    </submittedName>
</protein>
<dbReference type="GO" id="GO:0004499">
    <property type="term" value="F:N,N-dimethylaniline monooxygenase activity"/>
    <property type="evidence" value="ECO:0007669"/>
    <property type="project" value="InterPro"/>
</dbReference>
<dbReference type="AlphaFoldDB" id="A0A7K0DNZ9"/>
<dbReference type="GO" id="GO:0050661">
    <property type="term" value="F:NADP binding"/>
    <property type="evidence" value="ECO:0007669"/>
    <property type="project" value="InterPro"/>
</dbReference>
<dbReference type="SUPFAM" id="SSF51905">
    <property type="entry name" value="FAD/NAD(P)-binding domain"/>
    <property type="match status" value="2"/>
</dbReference>
<dbReference type="Pfam" id="PF00743">
    <property type="entry name" value="FMO-like"/>
    <property type="match status" value="1"/>
</dbReference>
<gene>
    <name evidence="5" type="ORF">NRB56_30580</name>
</gene>
<keyword evidence="4 5" id="KW-0560">Oxidoreductase</keyword>
<name>A0A7K0DNZ9_9NOCA</name>
<dbReference type="RefSeq" id="WP_319943028.1">
    <property type="nucleotide sequence ID" value="NZ_WEGI01000006.1"/>
</dbReference>
<dbReference type="Proteomes" id="UP000431401">
    <property type="component" value="Unassembled WGS sequence"/>
</dbReference>
<organism evidence="5 6">
    <name type="scientific">Nocardia aurantia</name>
    <dbReference type="NCBI Taxonomy" id="2585199"/>
    <lineage>
        <taxon>Bacteria</taxon>
        <taxon>Bacillati</taxon>
        <taxon>Actinomycetota</taxon>
        <taxon>Actinomycetes</taxon>
        <taxon>Mycobacteriales</taxon>
        <taxon>Nocardiaceae</taxon>
        <taxon>Nocardia</taxon>
    </lineage>
</organism>
<dbReference type="InterPro" id="IPR036188">
    <property type="entry name" value="FAD/NAD-bd_sf"/>
</dbReference>
<keyword evidence="6" id="KW-1185">Reference proteome</keyword>
<accession>A0A7K0DNZ9</accession>
<dbReference type="PANTHER" id="PTHR42877:SF4">
    <property type="entry name" value="FAD_NAD(P)-BINDING DOMAIN-CONTAINING PROTEIN-RELATED"/>
    <property type="match status" value="1"/>
</dbReference>
<evidence type="ECO:0000313" key="6">
    <source>
        <dbReference type="Proteomes" id="UP000431401"/>
    </source>
</evidence>
<keyword evidence="3" id="KW-0274">FAD</keyword>
<reference evidence="5 6" key="1">
    <citation type="submission" date="2019-10" db="EMBL/GenBank/DDBJ databases">
        <title>Nocardia macrotermitis sp. nov. and Nocardia aurantia sp. nov., isolated from the gut of fungus growing-termite Macrotermes natalensis.</title>
        <authorList>
            <person name="Benndorf R."/>
            <person name="Schwitalla J."/>
            <person name="Martin K."/>
            <person name="De Beer W."/>
            <person name="Kaster A.-K."/>
            <person name="Vollmers J."/>
            <person name="Poulsen M."/>
            <person name="Beemelmanns C."/>
        </authorList>
    </citation>
    <scope>NUCLEOTIDE SEQUENCE [LARGE SCALE GENOMIC DNA]</scope>
    <source>
        <strain evidence="5 6">RB56</strain>
    </source>
</reference>
<evidence type="ECO:0000313" key="5">
    <source>
        <dbReference type="EMBL" id="MQY27475.1"/>
    </source>
</evidence>
<dbReference type="InterPro" id="IPR020946">
    <property type="entry name" value="Flavin_mOase-like"/>
</dbReference>
<dbReference type="PANTHER" id="PTHR42877">
    <property type="entry name" value="L-ORNITHINE N(5)-MONOOXYGENASE-RELATED"/>
    <property type="match status" value="1"/>
</dbReference>
<dbReference type="EMBL" id="WEGI01000006">
    <property type="protein sequence ID" value="MQY27475.1"/>
    <property type="molecule type" value="Genomic_DNA"/>
</dbReference>
<evidence type="ECO:0000256" key="2">
    <source>
        <dbReference type="ARBA" id="ARBA00022630"/>
    </source>
</evidence>